<keyword evidence="2" id="KW-1185">Reference proteome</keyword>
<proteinExistence type="predicted"/>
<sequence>MALSNTSHHVKLRKPPHPTRPGIQPARSLCIPHRSRQVFWQGHHPRKAPRKMDSYDNKLMGFNVVYTTSAFPVSLNDDIDIKTHDELSATGNLGLANKNGTVCRIVDFGPGFDCMMHRTQSLAYGIVLDGSIELVLDSGDRQLMHRGDVAVQRSTMHAWYNPSKTEWAHMPFVLQDCETLVLDGHKLKEDLGRAAKDLPPSGNDD</sequence>
<evidence type="ECO:0000313" key="2">
    <source>
        <dbReference type="Proteomes" id="UP000830768"/>
    </source>
</evidence>
<protein>
    <submittedName>
        <fullName evidence="1">Uncharacterized protein</fullName>
    </submittedName>
</protein>
<dbReference type="Proteomes" id="UP000830768">
    <property type="component" value="Chromosome 8"/>
</dbReference>
<dbReference type="EMBL" id="CP090036">
    <property type="protein sequence ID" value="UPK97671.1"/>
    <property type="molecule type" value="Genomic_DNA"/>
</dbReference>
<name>A0ACD3Z9Z5_FUSSC</name>
<organism evidence="1 2">
    <name type="scientific">Fusarium solani subsp. cucurbitae</name>
    <name type="common">Neocosmosporum cucurbitae</name>
    <dbReference type="NCBI Taxonomy" id="2747967"/>
    <lineage>
        <taxon>Eukaryota</taxon>
        <taxon>Fungi</taxon>
        <taxon>Dikarya</taxon>
        <taxon>Ascomycota</taxon>
        <taxon>Pezizomycotina</taxon>
        <taxon>Sordariomycetes</taxon>
        <taxon>Hypocreomycetidae</taxon>
        <taxon>Hypocreales</taxon>
        <taxon>Nectriaceae</taxon>
        <taxon>Fusarium</taxon>
        <taxon>Fusarium solani species complex</taxon>
    </lineage>
</organism>
<accession>A0ACD3Z9Z5</accession>
<reference evidence="1" key="1">
    <citation type="submission" date="2021-11" db="EMBL/GenBank/DDBJ databases">
        <title>Fusarium solani-melongenae Genome sequencing and assembly.</title>
        <authorList>
            <person name="Xie S."/>
            <person name="Huang L."/>
            <person name="Zhang X."/>
        </authorList>
    </citation>
    <scope>NUCLEOTIDE SEQUENCE</scope>
    <source>
        <strain evidence="1">CRI 24-3</strain>
    </source>
</reference>
<gene>
    <name evidence="1" type="ORF">LCI18_008606</name>
</gene>
<evidence type="ECO:0000313" key="1">
    <source>
        <dbReference type="EMBL" id="UPK97671.1"/>
    </source>
</evidence>